<organism evidence="2 5">
    <name type="scientific">Microbulbifer hydrolyticus</name>
    <dbReference type="NCBI Taxonomy" id="48074"/>
    <lineage>
        <taxon>Bacteria</taxon>
        <taxon>Pseudomonadati</taxon>
        <taxon>Pseudomonadota</taxon>
        <taxon>Gammaproteobacteria</taxon>
        <taxon>Cellvibrionales</taxon>
        <taxon>Microbulbiferaceae</taxon>
        <taxon>Microbulbifer</taxon>
    </lineage>
</organism>
<sequence length="226" mass="24853">MRASKLCRLAIAGLLGIGMSAQAAAQGGFWGGEEHTPSLVVAPSSIQLDVPMPVSSGNLQLMLAQATAGGGLAELKQQAVRGYTQYLHSELARELYEYLNDEDIPLVDKDGVLNLQNSFDLKVIKHLNAMKPKDDYDLEQGKVTLTGEFRYALTNRSGTPLREQLVSIDDLKVQEKYLVRTYHDGRASEDNTEEAIKKALSELVDELVESMEDNLDPDELRAMAAM</sequence>
<dbReference type="RefSeq" id="WP_161856928.1">
    <property type="nucleotide sequence ID" value="NZ_CP047491.1"/>
</dbReference>
<evidence type="ECO:0000313" key="4">
    <source>
        <dbReference type="Proteomes" id="UP000464675"/>
    </source>
</evidence>
<dbReference type="Proteomes" id="UP000464675">
    <property type="component" value="Chromosome"/>
</dbReference>
<protein>
    <recommendedName>
        <fullName evidence="6">DUF3313 family protein</fullName>
    </recommendedName>
</protein>
<gene>
    <name evidence="3" type="ORF">GTQ55_00415</name>
    <name evidence="2" type="ORF">HNQ53_001898</name>
</gene>
<dbReference type="Proteomes" id="UP000563601">
    <property type="component" value="Unassembled WGS sequence"/>
</dbReference>
<dbReference type="AlphaFoldDB" id="A0A6P1T8J5"/>
<evidence type="ECO:0000313" key="2">
    <source>
        <dbReference type="EMBL" id="MBB5211680.1"/>
    </source>
</evidence>
<feature type="signal peptide" evidence="1">
    <location>
        <begin position="1"/>
        <end position="23"/>
    </location>
</feature>
<evidence type="ECO:0008006" key="6">
    <source>
        <dbReference type="Google" id="ProtNLM"/>
    </source>
</evidence>
<reference evidence="3 4" key="1">
    <citation type="submission" date="2020-01" db="EMBL/GenBank/DDBJ databases">
        <title>The possibility of degradation of plastic by Microbulbifer hydrolyticus IRE-31.</title>
        <authorList>
            <person name="Liu L."/>
        </authorList>
    </citation>
    <scope>NUCLEOTIDE SEQUENCE [LARGE SCALE GENOMIC DNA]</scope>
    <source>
        <strain evidence="3 4">IRE-31</strain>
    </source>
</reference>
<dbReference type="EMBL" id="CP047491">
    <property type="protein sequence ID" value="QHQ37589.1"/>
    <property type="molecule type" value="Genomic_DNA"/>
</dbReference>
<feature type="chain" id="PRO_5044645502" description="DUF3313 family protein" evidence="1">
    <location>
        <begin position="24"/>
        <end position="226"/>
    </location>
</feature>
<dbReference type="OrthoDB" id="5738784at2"/>
<name>A0A6P1T8J5_9GAMM</name>
<evidence type="ECO:0000256" key="1">
    <source>
        <dbReference type="SAM" id="SignalP"/>
    </source>
</evidence>
<reference evidence="2 5" key="2">
    <citation type="submission" date="2020-08" db="EMBL/GenBank/DDBJ databases">
        <title>Genomic Encyclopedia of Type Strains, Phase IV (KMG-IV): sequencing the most valuable type-strain genomes for metagenomic binning, comparative biology and taxonomic classification.</title>
        <authorList>
            <person name="Goeker M."/>
        </authorList>
    </citation>
    <scope>NUCLEOTIDE SEQUENCE [LARGE SCALE GENOMIC DNA]</scope>
    <source>
        <strain evidence="2 5">DSM 11525</strain>
    </source>
</reference>
<proteinExistence type="predicted"/>
<keyword evidence="1" id="KW-0732">Signal</keyword>
<evidence type="ECO:0000313" key="3">
    <source>
        <dbReference type="EMBL" id="QHQ37589.1"/>
    </source>
</evidence>
<accession>A0A6P1T8J5</accession>
<evidence type="ECO:0000313" key="5">
    <source>
        <dbReference type="Proteomes" id="UP000563601"/>
    </source>
</evidence>
<keyword evidence="4" id="KW-1185">Reference proteome</keyword>
<dbReference type="EMBL" id="JACHHR010000002">
    <property type="protein sequence ID" value="MBB5211680.1"/>
    <property type="molecule type" value="Genomic_DNA"/>
</dbReference>